<comment type="caution">
    <text evidence="5">The sequence shown here is derived from an EMBL/GenBank/DDBJ whole genome shotgun (WGS) entry which is preliminary data.</text>
</comment>
<evidence type="ECO:0000256" key="2">
    <source>
        <dbReference type="ARBA" id="ARBA00022980"/>
    </source>
</evidence>
<keyword evidence="2 5" id="KW-0689">Ribosomal protein</keyword>
<protein>
    <submittedName>
        <fullName evidence="5">Bifunctional Ribosomal protein L10P/Ribosomal protein L10-like domain superfamily</fullName>
    </submittedName>
</protein>
<feature type="chain" id="PRO_5041933794" evidence="4">
    <location>
        <begin position="24"/>
        <end position="245"/>
    </location>
</feature>
<name>A0AAD9PMX5_9APIC</name>
<dbReference type="RefSeq" id="XP_067804135.1">
    <property type="nucleotide sequence ID" value="XM_067945344.1"/>
</dbReference>
<dbReference type="Pfam" id="PF00466">
    <property type="entry name" value="Ribosomal_L10"/>
    <property type="match status" value="1"/>
</dbReference>
<evidence type="ECO:0000256" key="4">
    <source>
        <dbReference type="SAM" id="SignalP"/>
    </source>
</evidence>
<evidence type="ECO:0000256" key="3">
    <source>
        <dbReference type="ARBA" id="ARBA00023274"/>
    </source>
</evidence>
<dbReference type="InterPro" id="IPR047865">
    <property type="entry name" value="Ribosomal_uL10_bac_type"/>
</dbReference>
<dbReference type="GO" id="GO:0005840">
    <property type="term" value="C:ribosome"/>
    <property type="evidence" value="ECO:0007669"/>
    <property type="project" value="UniProtKB-KW"/>
</dbReference>
<dbReference type="InterPro" id="IPR043141">
    <property type="entry name" value="Ribosomal_uL10-like_sf"/>
</dbReference>
<proteinExistence type="inferred from homology"/>
<evidence type="ECO:0000313" key="5">
    <source>
        <dbReference type="EMBL" id="KAK2197293.1"/>
    </source>
</evidence>
<dbReference type="KEGG" id="bdw:94334590"/>
<dbReference type="AlphaFoldDB" id="A0AAD9PMX5"/>
<evidence type="ECO:0000256" key="1">
    <source>
        <dbReference type="ARBA" id="ARBA00008889"/>
    </source>
</evidence>
<gene>
    <name evidence="5" type="ORF">BdWA1_000292</name>
</gene>
<keyword evidence="3" id="KW-0687">Ribonucleoprotein</keyword>
<accession>A0AAD9PMX5</accession>
<dbReference type="GO" id="GO:1990904">
    <property type="term" value="C:ribonucleoprotein complex"/>
    <property type="evidence" value="ECO:0007669"/>
    <property type="project" value="UniProtKB-KW"/>
</dbReference>
<feature type="signal peptide" evidence="4">
    <location>
        <begin position="1"/>
        <end position="23"/>
    </location>
</feature>
<reference evidence="5" key="1">
    <citation type="journal article" date="2023" name="Nat. Microbiol.">
        <title>Babesia duncani multi-omics identifies virulence factors and drug targets.</title>
        <authorList>
            <person name="Singh P."/>
            <person name="Lonardi S."/>
            <person name="Liang Q."/>
            <person name="Vydyam P."/>
            <person name="Khabirova E."/>
            <person name="Fang T."/>
            <person name="Gihaz S."/>
            <person name="Thekkiniath J."/>
            <person name="Munshi M."/>
            <person name="Abel S."/>
            <person name="Ciampossin L."/>
            <person name="Batugedara G."/>
            <person name="Gupta M."/>
            <person name="Lu X.M."/>
            <person name="Lenz T."/>
            <person name="Chakravarty S."/>
            <person name="Cornillot E."/>
            <person name="Hu Y."/>
            <person name="Ma W."/>
            <person name="Gonzalez L.M."/>
            <person name="Sanchez S."/>
            <person name="Estrada K."/>
            <person name="Sanchez-Flores A."/>
            <person name="Montero E."/>
            <person name="Harb O.S."/>
            <person name="Le Roch K.G."/>
            <person name="Mamoun C.B."/>
        </authorList>
    </citation>
    <scope>NUCLEOTIDE SEQUENCE</scope>
    <source>
        <strain evidence="5">WA1</strain>
    </source>
</reference>
<keyword evidence="6" id="KW-1185">Reference proteome</keyword>
<sequence length="245" mass="27609">MNAKFCFCIAILKIASLLNTVNAFLVRLKTAPRCIRVNDIPHPFFCGEPREGIGRRFSTTREGKKKTLELLAQWMKNTKAIITLNLNKFSPVERKILQDGFATWIKNSDERGPLMKMKIVKNTLMKIATANTPFDGAYELYKGMNLHLFIFDDAIIPSVMSTLSGMYKSKKSLKKRFSLLGAAYGNTCMHAEDLMALQSIPSREYQIATLVHALEYPARALTTSLSQIPQRLAVVLNEITKTSDK</sequence>
<dbReference type="InterPro" id="IPR001790">
    <property type="entry name" value="Ribosomal_uL10"/>
</dbReference>
<comment type="similarity">
    <text evidence="1">Belongs to the universal ribosomal protein uL10 family.</text>
</comment>
<dbReference type="PANTHER" id="PTHR11560">
    <property type="entry name" value="39S RIBOSOMAL PROTEIN L10, MITOCHONDRIAL"/>
    <property type="match status" value="1"/>
</dbReference>
<dbReference type="EMBL" id="JALLKP010000001">
    <property type="protein sequence ID" value="KAK2197293.1"/>
    <property type="molecule type" value="Genomic_DNA"/>
</dbReference>
<keyword evidence="4" id="KW-0732">Signal</keyword>
<dbReference type="SUPFAM" id="SSF160369">
    <property type="entry name" value="Ribosomal protein L10-like"/>
    <property type="match status" value="1"/>
</dbReference>
<dbReference type="Gene3D" id="3.30.70.1730">
    <property type="match status" value="1"/>
</dbReference>
<organism evidence="5 6">
    <name type="scientific">Babesia duncani</name>
    <dbReference type="NCBI Taxonomy" id="323732"/>
    <lineage>
        <taxon>Eukaryota</taxon>
        <taxon>Sar</taxon>
        <taxon>Alveolata</taxon>
        <taxon>Apicomplexa</taxon>
        <taxon>Aconoidasida</taxon>
        <taxon>Piroplasmida</taxon>
        <taxon>Babesiidae</taxon>
        <taxon>Babesia</taxon>
    </lineage>
</organism>
<dbReference type="Gene3D" id="6.10.250.290">
    <property type="match status" value="1"/>
</dbReference>
<evidence type="ECO:0000313" key="6">
    <source>
        <dbReference type="Proteomes" id="UP001214638"/>
    </source>
</evidence>
<dbReference type="Proteomes" id="UP001214638">
    <property type="component" value="Unassembled WGS sequence"/>
</dbReference>
<dbReference type="GeneID" id="94334590"/>